<evidence type="ECO:0000259" key="3">
    <source>
        <dbReference type="Pfam" id="PF13464"/>
    </source>
</evidence>
<accession>A0AAW5K7P4</accession>
<reference evidence="4 5" key="1">
    <citation type="submission" date="2022-06" db="EMBL/GenBank/DDBJ databases">
        <title>Isolation of gut microbiota from human fecal samples.</title>
        <authorList>
            <person name="Pamer E.G."/>
            <person name="Barat B."/>
            <person name="Waligurski E."/>
            <person name="Medina S."/>
            <person name="Paddock L."/>
            <person name="Mostad J."/>
        </authorList>
    </citation>
    <scope>NUCLEOTIDE SEQUENCE [LARGE SCALE GENOMIC DNA]</scope>
    <source>
        <strain evidence="4 5">DFI.9.90</strain>
    </source>
</reference>
<keyword evidence="5" id="KW-1185">Reference proteome</keyword>
<dbReference type="InterPro" id="IPR010982">
    <property type="entry name" value="Lambda_DNA-bd_dom_sf"/>
</dbReference>
<protein>
    <submittedName>
        <fullName evidence="4">DUF4115 domain-containing protein</fullName>
    </submittedName>
</protein>
<keyword evidence="2" id="KW-1133">Transmembrane helix</keyword>
<feature type="domain" description="Cytoskeleton protein RodZ-like C-terminal" evidence="3">
    <location>
        <begin position="242"/>
        <end position="303"/>
    </location>
</feature>
<dbReference type="InterPro" id="IPR001387">
    <property type="entry name" value="Cro/C1-type_HTH"/>
</dbReference>
<feature type="compositionally biased region" description="Low complexity" evidence="1">
    <location>
        <begin position="172"/>
        <end position="194"/>
    </location>
</feature>
<keyword evidence="2" id="KW-0812">Transmembrane</keyword>
<evidence type="ECO:0000313" key="5">
    <source>
        <dbReference type="Proteomes" id="UP001205919"/>
    </source>
</evidence>
<dbReference type="Proteomes" id="UP001205919">
    <property type="component" value="Unassembled WGS sequence"/>
</dbReference>
<proteinExistence type="predicted"/>
<dbReference type="AlphaFoldDB" id="A0AAW5K7P4"/>
<dbReference type="InterPro" id="IPR050400">
    <property type="entry name" value="Bact_Cytoskel_RodZ"/>
</dbReference>
<feature type="region of interest" description="Disordered" evidence="1">
    <location>
        <begin position="168"/>
        <end position="229"/>
    </location>
</feature>
<evidence type="ECO:0000256" key="2">
    <source>
        <dbReference type="SAM" id="Phobius"/>
    </source>
</evidence>
<evidence type="ECO:0000313" key="4">
    <source>
        <dbReference type="EMBL" id="MCQ4814778.1"/>
    </source>
</evidence>
<dbReference type="InterPro" id="IPR025194">
    <property type="entry name" value="RodZ-like_C"/>
</dbReference>
<dbReference type="PANTHER" id="PTHR34475">
    <property type="match status" value="1"/>
</dbReference>
<organism evidence="4 5">
    <name type="scientific">Cloacibacillus evryensis</name>
    <dbReference type="NCBI Taxonomy" id="508460"/>
    <lineage>
        <taxon>Bacteria</taxon>
        <taxon>Thermotogati</taxon>
        <taxon>Synergistota</taxon>
        <taxon>Synergistia</taxon>
        <taxon>Synergistales</taxon>
        <taxon>Synergistaceae</taxon>
        <taxon>Cloacibacillus</taxon>
    </lineage>
</organism>
<feature type="region of interest" description="Disordered" evidence="1">
    <location>
        <begin position="1"/>
        <end position="20"/>
    </location>
</feature>
<dbReference type="GO" id="GO:0003677">
    <property type="term" value="F:DNA binding"/>
    <property type="evidence" value="ECO:0007669"/>
    <property type="project" value="InterPro"/>
</dbReference>
<dbReference type="Pfam" id="PF13464">
    <property type="entry name" value="RodZ_C"/>
    <property type="match status" value="1"/>
</dbReference>
<evidence type="ECO:0000256" key="1">
    <source>
        <dbReference type="SAM" id="MobiDB-lite"/>
    </source>
</evidence>
<dbReference type="RefSeq" id="WP_008713458.1">
    <property type="nucleotide sequence ID" value="NZ_CABKQM010000008.1"/>
</dbReference>
<comment type="caution">
    <text evidence="4">The sequence shown here is derived from an EMBL/GenBank/DDBJ whole genome shotgun (WGS) entry which is preliminary data.</text>
</comment>
<feature type="compositionally biased region" description="Basic and acidic residues" evidence="1">
    <location>
        <begin position="9"/>
        <end position="20"/>
    </location>
</feature>
<dbReference type="Pfam" id="PF13413">
    <property type="entry name" value="HTH_25"/>
    <property type="match status" value="1"/>
</dbReference>
<feature type="compositionally biased region" description="Low complexity" evidence="1">
    <location>
        <begin position="212"/>
        <end position="229"/>
    </location>
</feature>
<dbReference type="EMBL" id="JANFYT010000020">
    <property type="protein sequence ID" value="MCQ4814778.1"/>
    <property type="molecule type" value="Genomic_DNA"/>
</dbReference>
<dbReference type="Gene3D" id="1.10.260.40">
    <property type="entry name" value="lambda repressor-like DNA-binding domains"/>
    <property type="match status" value="1"/>
</dbReference>
<sequence length="320" mass="34950">MATGANSSQKEDENKKTAEVTAELGRKLRELREAQGLTLDDAWTATKIQKKHLAAIEEGQLDRLPKGPFCRSFLRQYCGYLNAEDLWDRYDRLTKKENEALKAYRQEETEASYTSSPKIFRHKSYLWVYLIVILSLGAAAWITWQYRGEITSEGTTPLEGGTASMVAEQKEAPPAASADAPVQSQPAPAPASVDLGWMDGKPPAAPAPAVSPSPAQTAPATAAPEQQTPPAAAVPVIRINPQGVVWIKLSVGKEVLFEGLLKPGETREYSPRADVPLRVRYGNPAKTGVSWFGAAEAPVGPAANPITRYYWYDGRITDKN</sequence>
<gene>
    <name evidence="4" type="ORF">NE630_10095</name>
</gene>
<dbReference type="PANTHER" id="PTHR34475:SF1">
    <property type="entry name" value="CYTOSKELETON PROTEIN RODZ"/>
    <property type="match status" value="1"/>
</dbReference>
<dbReference type="SUPFAM" id="SSF47413">
    <property type="entry name" value="lambda repressor-like DNA-binding domains"/>
    <property type="match status" value="1"/>
</dbReference>
<name>A0AAW5K7P4_9BACT</name>
<keyword evidence="2" id="KW-0472">Membrane</keyword>
<feature type="transmembrane region" description="Helical" evidence="2">
    <location>
        <begin position="125"/>
        <end position="144"/>
    </location>
</feature>
<dbReference type="CDD" id="cd00093">
    <property type="entry name" value="HTH_XRE"/>
    <property type="match status" value="1"/>
</dbReference>